<dbReference type="Proteomes" id="UP000002515">
    <property type="component" value="Chromosome"/>
</dbReference>
<evidence type="ECO:0000256" key="3">
    <source>
        <dbReference type="ARBA" id="ARBA00023125"/>
    </source>
</evidence>
<dbReference type="STRING" id="223283.PSPTO_0287"/>
<dbReference type="CDD" id="cd00796">
    <property type="entry name" value="INT_Rci_Hp1_C"/>
    <property type="match status" value="1"/>
</dbReference>
<dbReference type="Pfam" id="PF13356">
    <property type="entry name" value="Arm-DNA-bind_3"/>
    <property type="match status" value="1"/>
</dbReference>
<dbReference type="InterPro" id="IPR013762">
    <property type="entry name" value="Integrase-like_cat_sf"/>
</dbReference>
<evidence type="ECO:0000256" key="1">
    <source>
        <dbReference type="ARBA" id="ARBA00008857"/>
    </source>
</evidence>
<evidence type="ECO:0000256" key="2">
    <source>
        <dbReference type="ARBA" id="ARBA00022908"/>
    </source>
</evidence>
<feature type="domain" description="Tyr recombinase" evidence="6">
    <location>
        <begin position="206"/>
        <end position="410"/>
    </location>
</feature>
<evidence type="ECO:0000313" key="9">
    <source>
        <dbReference type="Proteomes" id="UP000002515"/>
    </source>
</evidence>
<dbReference type="InterPro" id="IPR044068">
    <property type="entry name" value="CB"/>
</dbReference>
<dbReference type="KEGG" id="pst:PSPTO_0287"/>
<sequence length="412" mass="46379">MLSPCCHGQSMKTKITGKTISRIVPAEKVYRIHDTLQPGLSIRVLPSGHASYMVTWARNKAATLGRVGVITLEQARTDASRYLADAHAIGEPVAITEKRTGAAMPTLDHFLTHTFEPWAAEHHRDAKNGNRAIRHSFEALLSIPLSSIDTKRVEQIRTAWLRAGLAPSTANRNITRLRGVLSRALEWGVLQEHPLKVRKLKVDDRSRVRYLSIEEETALREALEARSNEMRDARDSANKWRLERHKEPLADLRAVRYADHLEPLVVLSINTGVRRGEAFNLTWADVDLKNKLITVEGDTSKSGQTRHVPLNREALDTLTKWKEQRGGNGFVFPGQHGKRLDNVKKSWSGLLKLAKVERFRWHDLRHTFASKLVMAGVPLNTVRELLGHTDIKMTLRYAHLAPGTKAAAVELI</sequence>
<dbReference type="PANTHER" id="PTHR30629:SF2">
    <property type="entry name" value="PROPHAGE INTEGRASE INTS-RELATED"/>
    <property type="match status" value="1"/>
</dbReference>
<dbReference type="PANTHER" id="PTHR30629">
    <property type="entry name" value="PROPHAGE INTEGRASE"/>
    <property type="match status" value="1"/>
</dbReference>
<evidence type="ECO:0000256" key="4">
    <source>
        <dbReference type="ARBA" id="ARBA00023172"/>
    </source>
</evidence>
<dbReference type="InterPro" id="IPR002104">
    <property type="entry name" value="Integrase_catalytic"/>
</dbReference>
<dbReference type="GO" id="GO:0015074">
    <property type="term" value="P:DNA integration"/>
    <property type="evidence" value="ECO:0007669"/>
    <property type="project" value="UniProtKB-KW"/>
</dbReference>
<evidence type="ECO:0000256" key="5">
    <source>
        <dbReference type="PROSITE-ProRule" id="PRU01248"/>
    </source>
</evidence>
<dbReference type="Gene3D" id="3.30.160.390">
    <property type="entry name" value="Integrase, DNA-binding domain"/>
    <property type="match status" value="1"/>
</dbReference>
<dbReference type="Gene3D" id="1.10.443.10">
    <property type="entry name" value="Intergrase catalytic core"/>
    <property type="match status" value="1"/>
</dbReference>
<dbReference type="OrthoDB" id="9057547at2"/>
<dbReference type="InterPro" id="IPR010998">
    <property type="entry name" value="Integrase_recombinase_N"/>
</dbReference>
<dbReference type="SUPFAM" id="SSF56349">
    <property type="entry name" value="DNA breaking-rejoining enzymes"/>
    <property type="match status" value="1"/>
</dbReference>
<dbReference type="Gene3D" id="1.10.150.130">
    <property type="match status" value="1"/>
</dbReference>
<keyword evidence="2" id="KW-0229">DNA integration</keyword>
<proteinExistence type="inferred from homology"/>
<dbReference type="InterPro" id="IPR038488">
    <property type="entry name" value="Integrase_DNA-bd_sf"/>
</dbReference>
<dbReference type="PATRIC" id="fig|223283.9.peg.300"/>
<protein>
    <submittedName>
        <fullName evidence="8">Site-specific recombinase, phage integrase family</fullName>
    </submittedName>
</protein>
<dbReference type="AlphaFoldDB" id="Q88AU7"/>
<dbReference type="InterPro" id="IPR050808">
    <property type="entry name" value="Phage_Integrase"/>
</dbReference>
<dbReference type="PROSITE" id="PS51898">
    <property type="entry name" value="TYR_RECOMBINASE"/>
    <property type="match status" value="1"/>
</dbReference>
<dbReference type="PROSITE" id="PS51900">
    <property type="entry name" value="CB"/>
    <property type="match status" value="1"/>
</dbReference>
<dbReference type="InterPro" id="IPR025166">
    <property type="entry name" value="Integrase_DNA_bind_dom"/>
</dbReference>
<evidence type="ECO:0000259" key="7">
    <source>
        <dbReference type="PROSITE" id="PS51900"/>
    </source>
</evidence>
<keyword evidence="3 5" id="KW-0238">DNA-binding</keyword>
<dbReference type="EMBL" id="AE016853">
    <property type="protein sequence ID" value="AAO53832.1"/>
    <property type="molecule type" value="Genomic_DNA"/>
</dbReference>
<dbReference type="PhylomeDB" id="Q88AU7"/>
<dbReference type="GO" id="GO:0003677">
    <property type="term" value="F:DNA binding"/>
    <property type="evidence" value="ECO:0007669"/>
    <property type="project" value="UniProtKB-UniRule"/>
</dbReference>
<gene>
    <name evidence="8" type="ordered locus">PSPTO_0287</name>
</gene>
<accession>Q88AU7</accession>
<keyword evidence="4" id="KW-0233">DNA recombination</keyword>
<dbReference type="eggNOG" id="COG4974">
    <property type="taxonomic scope" value="Bacteria"/>
</dbReference>
<organism evidence="8 9">
    <name type="scientific">Pseudomonas syringae pv. tomato (strain ATCC BAA-871 / DC3000)</name>
    <dbReference type="NCBI Taxonomy" id="223283"/>
    <lineage>
        <taxon>Bacteria</taxon>
        <taxon>Pseudomonadati</taxon>
        <taxon>Pseudomonadota</taxon>
        <taxon>Gammaproteobacteria</taxon>
        <taxon>Pseudomonadales</taxon>
        <taxon>Pseudomonadaceae</taxon>
        <taxon>Pseudomonas</taxon>
    </lineage>
</organism>
<keyword evidence="9" id="KW-1185">Reference proteome</keyword>
<evidence type="ECO:0000313" key="8">
    <source>
        <dbReference type="EMBL" id="AAO53832.1"/>
    </source>
</evidence>
<feature type="domain" description="Core-binding (CB)" evidence="7">
    <location>
        <begin position="113"/>
        <end position="185"/>
    </location>
</feature>
<dbReference type="InterPro" id="IPR011010">
    <property type="entry name" value="DNA_brk_join_enz"/>
</dbReference>
<dbReference type="Pfam" id="PF00589">
    <property type="entry name" value="Phage_integrase"/>
    <property type="match status" value="1"/>
</dbReference>
<comment type="similarity">
    <text evidence="1">Belongs to the 'phage' integrase family.</text>
</comment>
<name>Q88AU7_PSESM</name>
<evidence type="ECO:0000259" key="6">
    <source>
        <dbReference type="PROSITE" id="PS51898"/>
    </source>
</evidence>
<dbReference type="GO" id="GO:0006310">
    <property type="term" value="P:DNA recombination"/>
    <property type="evidence" value="ECO:0007669"/>
    <property type="project" value="UniProtKB-KW"/>
</dbReference>
<reference evidence="8 9" key="1">
    <citation type="journal article" date="2003" name="Proc. Natl. Acad. Sci. U.S.A.">
        <title>The complete genome sequence of the Arabidopsis and tomato pathogen Pseudomonas syringae pv. tomato DC3000.</title>
        <authorList>
            <person name="Buell C.R."/>
            <person name="Joardar V."/>
            <person name="Lindeberg M."/>
            <person name="Selengut J."/>
            <person name="Paulsen I.T."/>
            <person name="Gwinn M.L."/>
            <person name="Dodson R.J."/>
            <person name="Deboy R.T."/>
            <person name="Durkin A.S."/>
            <person name="Kolonay J.F."/>
            <person name="Madupu R."/>
            <person name="Daugherty S."/>
            <person name="Brinkac L."/>
            <person name="Beanan M.J."/>
            <person name="Haft D.H."/>
            <person name="Nelson W.C."/>
            <person name="Davidsen T."/>
            <person name="Zafar N."/>
            <person name="Zhou L."/>
            <person name="Liu J."/>
            <person name="Yuan Q."/>
            <person name="Khouri H."/>
            <person name="Fedorova N."/>
            <person name="Tran B."/>
            <person name="Russell D."/>
            <person name="Berry K."/>
            <person name="Utterback T."/>
            <person name="Van Aken S.E."/>
            <person name="Feldblyum T.V."/>
            <person name="D'Ascenzo M."/>
            <person name="Deng W.L."/>
            <person name="Ramos A.R."/>
            <person name="Alfano J.R."/>
            <person name="Cartinhour S."/>
            <person name="Chatterjee A.K."/>
            <person name="Delaney T.P."/>
            <person name="Lazarowitz S.G."/>
            <person name="Martin G.B."/>
            <person name="Schneider D.J."/>
            <person name="Tang X."/>
            <person name="Bender C.L."/>
            <person name="White O."/>
            <person name="Fraser C.M."/>
            <person name="Collmer A."/>
        </authorList>
    </citation>
    <scope>NUCLEOTIDE SEQUENCE [LARGE SCALE GENOMIC DNA]</scope>
    <source>
        <strain evidence="9">ATCC BAA-871 / DC3000</strain>
    </source>
</reference>
<dbReference type="HOGENOM" id="CLU_027562_17_7_6"/>